<dbReference type="SUPFAM" id="SSF46785">
    <property type="entry name" value="Winged helix' DNA-binding domain"/>
    <property type="match status" value="1"/>
</dbReference>
<proteinExistence type="predicted"/>
<evidence type="ECO:0000256" key="1">
    <source>
        <dbReference type="SAM" id="MobiDB-lite"/>
    </source>
</evidence>
<dbReference type="PROSITE" id="PS50987">
    <property type="entry name" value="HTH_ARSR_2"/>
    <property type="match status" value="1"/>
</dbReference>
<keyword evidence="4" id="KW-1185">Reference proteome</keyword>
<dbReference type="RefSeq" id="WP_146463667.1">
    <property type="nucleotide sequence ID" value="NZ_VOGW01000020.1"/>
</dbReference>
<dbReference type="EMBL" id="VOGW01000020">
    <property type="protein sequence ID" value="TWV56731.1"/>
    <property type="molecule type" value="Genomic_DNA"/>
</dbReference>
<reference evidence="3" key="1">
    <citation type="journal article" date="2019" name="Microbiol. Resour. Announc.">
        <title>Draft Genomic Sequences of Streptomyces misionensis and Streptomyces albidoflavus, bacteria applied for phytopathogen biocontrol.</title>
        <authorList>
            <person name="Pylro V."/>
            <person name="Dias A."/>
            <person name="Andreote F."/>
            <person name="Varani A."/>
            <person name="Andreote C."/>
            <person name="Bernardo E."/>
            <person name="Martins T."/>
        </authorList>
    </citation>
    <scope>NUCLEOTIDE SEQUENCE [LARGE SCALE GENOMIC DNA]</scope>
    <source>
        <strain evidence="3">66</strain>
    </source>
</reference>
<dbReference type="Proteomes" id="UP000320481">
    <property type="component" value="Unassembled WGS sequence"/>
</dbReference>
<evidence type="ECO:0000313" key="3">
    <source>
        <dbReference type="EMBL" id="TWV56731.1"/>
    </source>
</evidence>
<protein>
    <submittedName>
        <fullName evidence="3">Winged helix-turn-helix transcriptional regulator</fullName>
    </submittedName>
</protein>
<dbReference type="FunFam" id="1.10.10.10:FF:000711">
    <property type="entry name" value="ArsR family transcriptional regulator"/>
    <property type="match status" value="1"/>
</dbReference>
<dbReference type="PRINTS" id="PR00778">
    <property type="entry name" value="HTHARSR"/>
</dbReference>
<accession>A0A5C6K2R6</accession>
<feature type="domain" description="HTH arsR-type" evidence="2">
    <location>
        <begin position="8"/>
        <end position="104"/>
    </location>
</feature>
<dbReference type="InterPro" id="IPR001845">
    <property type="entry name" value="HTH_ArsR_DNA-bd_dom"/>
</dbReference>
<feature type="compositionally biased region" description="Polar residues" evidence="1">
    <location>
        <begin position="114"/>
        <end position="125"/>
    </location>
</feature>
<gene>
    <name evidence="3" type="ORF">FRZ03_03560</name>
</gene>
<comment type="caution">
    <text evidence="3">The sequence shown here is derived from an EMBL/GenBank/DDBJ whole genome shotgun (WGS) entry which is preliminary data.</text>
</comment>
<dbReference type="InterPro" id="IPR036388">
    <property type="entry name" value="WH-like_DNA-bd_sf"/>
</dbReference>
<dbReference type="GO" id="GO:0003700">
    <property type="term" value="F:DNA-binding transcription factor activity"/>
    <property type="evidence" value="ECO:0007669"/>
    <property type="project" value="InterPro"/>
</dbReference>
<feature type="region of interest" description="Disordered" evidence="1">
    <location>
        <begin position="100"/>
        <end position="125"/>
    </location>
</feature>
<dbReference type="CDD" id="cd00090">
    <property type="entry name" value="HTH_ARSR"/>
    <property type="match status" value="1"/>
</dbReference>
<dbReference type="InterPro" id="IPR011991">
    <property type="entry name" value="ArsR-like_HTH"/>
</dbReference>
<sequence>MAGRNLVGPEADALDLGTVFRALADEHRRSVMTELAADRSDSERGCNSFDLPISKQTQTHHFRVLREAGLIDEIDYGNRKGIRLRRADIEKRFPRLLTLLGAESPGGTAPRRAQLSTPEGSPSRP</sequence>
<dbReference type="Gene3D" id="1.10.10.10">
    <property type="entry name" value="Winged helix-like DNA-binding domain superfamily/Winged helix DNA-binding domain"/>
    <property type="match status" value="1"/>
</dbReference>
<dbReference type="SMART" id="SM00418">
    <property type="entry name" value="HTH_ARSR"/>
    <property type="match status" value="1"/>
</dbReference>
<evidence type="ECO:0000259" key="2">
    <source>
        <dbReference type="PROSITE" id="PS50987"/>
    </source>
</evidence>
<evidence type="ECO:0000313" key="4">
    <source>
        <dbReference type="Proteomes" id="UP000320481"/>
    </source>
</evidence>
<dbReference type="AlphaFoldDB" id="A0A5C6K2R6"/>
<dbReference type="InterPro" id="IPR036390">
    <property type="entry name" value="WH_DNA-bd_sf"/>
</dbReference>
<name>A0A5C6K2R6_9ACTN</name>
<organism evidence="3 4">
    <name type="scientific">Streptomyces misionensis</name>
    <dbReference type="NCBI Taxonomy" id="67331"/>
    <lineage>
        <taxon>Bacteria</taxon>
        <taxon>Bacillati</taxon>
        <taxon>Actinomycetota</taxon>
        <taxon>Actinomycetes</taxon>
        <taxon>Kitasatosporales</taxon>
        <taxon>Streptomycetaceae</taxon>
        <taxon>Streptomyces</taxon>
    </lineage>
</organism>